<dbReference type="InterPro" id="IPR029510">
    <property type="entry name" value="Ald_DH_CS_GLU"/>
</dbReference>
<sequence>STPNCEMSVQKPQIKYTQLFIDNEFRDSVNGKRFPTINPSNGDVISEIAEADRNDVDVAVKAAQRAFELGSEWRTMDASKRGRLMQKLADLMERDAEYIASLDTLENGLTINDTKHSMVFSVELIRYYAGWTDKIHGKTIPSDGNITTLTRIEPKGVCAIIIPWNAPMVMLAKTMGPALAAGNTVIVKPAEQTSLSTLYIASLVREAEFPSGVFNVVCGYGAIAGAGLSEHMDVDKITFTGSTAVGKLIQQASGASNLKSVTLELGGKSPLVVFDDADIDEAVHLAHFAVFVCNGQVCCAGSRTFVQEGVYDEFVRKSAEVAAARVVGDPFNTKTVQGPQVNAQQLNKVMELIESGIKEGATLETGGKRIGNKGYYVEPTVFSNVRDDMRIAREEIFGPVQQIIKFKTMDEVIQRSNDTIYGLGSGIVTKSLDNVLTYSQAVKAGTVWVNCYFVVTPQTPLGGYKMSGFGREFGENALYEYTEEKTITIRLANKNS</sequence>
<accession>A0A7R9KNH7</accession>
<dbReference type="InterPro" id="IPR016161">
    <property type="entry name" value="Ald_DH/histidinol_DH"/>
</dbReference>
<dbReference type="Proteomes" id="UP000759131">
    <property type="component" value="Unassembled WGS sequence"/>
</dbReference>
<dbReference type="OrthoDB" id="310895at2759"/>
<dbReference type="Gene3D" id="3.40.309.10">
    <property type="entry name" value="Aldehyde Dehydrogenase, Chain A, domain 2"/>
    <property type="match status" value="1"/>
</dbReference>
<dbReference type="Gene3D" id="3.40.605.10">
    <property type="entry name" value="Aldehyde Dehydrogenase, Chain A, domain 1"/>
    <property type="match status" value="1"/>
</dbReference>
<dbReference type="GO" id="GO:0016620">
    <property type="term" value="F:oxidoreductase activity, acting on the aldehyde or oxo group of donors, NAD or NADP as acceptor"/>
    <property type="evidence" value="ECO:0007669"/>
    <property type="project" value="InterPro"/>
</dbReference>
<feature type="domain" description="Aldehyde dehydrogenase" evidence="5">
    <location>
        <begin position="28"/>
        <end position="487"/>
    </location>
</feature>
<dbReference type="AlphaFoldDB" id="A0A7R9KNH7"/>
<dbReference type="InterPro" id="IPR015590">
    <property type="entry name" value="Aldehyde_DH_dom"/>
</dbReference>
<gene>
    <name evidence="6" type="ORF">OSB1V03_LOCUS6516</name>
</gene>
<dbReference type="FunFam" id="3.40.309.10:FF:000001">
    <property type="entry name" value="Mitochondrial aldehyde dehydrogenase 2"/>
    <property type="match status" value="1"/>
</dbReference>
<name>A0A7R9KNH7_9ACAR</name>
<dbReference type="Pfam" id="PF00171">
    <property type="entry name" value="Aldedh"/>
    <property type="match status" value="1"/>
</dbReference>
<evidence type="ECO:0000256" key="2">
    <source>
        <dbReference type="ARBA" id="ARBA00023002"/>
    </source>
</evidence>
<dbReference type="PROSITE" id="PS00070">
    <property type="entry name" value="ALDEHYDE_DEHYDR_CYS"/>
    <property type="match status" value="1"/>
</dbReference>
<dbReference type="EMBL" id="OC858133">
    <property type="protein sequence ID" value="CAD7626083.1"/>
    <property type="molecule type" value="Genomic_DNA"/>
</dbReference>
<dbReference type="FunFam" id="3.40.605.10:FF:000050">
    <property type="entry name" value="Aldehyde dehydrogenase, mitochondrial"/>
    <property type="match status" value="1"/>
</dbReference>
<evidence type="ECO:0000256" key="1">
    <source>
        <dbReference type="ARBA" id="ARBA00009986"/>
    </source>
</evidence>
<proteinExistence type="inferred from homology"/>
<organism evidence="6">
    <name type="scientific">Medioppia subpectinata</name>
    <dbReference type="NCBI Taxonomy" id="1979941"/>
    <lineage>
        <taxon>Eukaryota</taxon>
        <taxon>Metazoa</taxon>
        <taxon>Ecdysozoa</taxon>
        <taxon>Arthropoda</taxon>
        <taxon>Chelicerata</taxon>
        <taxon>Arachnida</taxon>
        <taxon>Acari</taxon>
        <taxon>Acariformes</taxon>
        <taxon>Sarcoptiformes</taxon>
        <taxon>Oribatida</taxon>
        <taxon>Brachypylina</taxon>
        <taxon>Oppioidea</taxon>
        <taxon>Oppiidae</taxon>
        <taxon>Medioppia</taxon>
    </lineage>
</organism>
<dbReference type="EMBL" id="CAJPIZ010003558">
    <property type="protein sequence ID" value="CAG2106513.1"/>
    <property type="molecule type" value="Genomic_DNA"/>
</dbReference>
<dbReference type="InterPro" id="IPR016163">
    <property type="entry name" value="Ald_DH_C"/>
</dbReference>
<feature type="active site" evidence="3">
    <location>
        <position position="264"/>
    </location>
</feature>
<feature type="non-terminal residue" evidence="6">
    <location>
        <position position="1"/>
    </location>
</feature>
<evidence type="ECO:0000256" key="3">
    <source>
        <dbReference type="PROSITE-ProRule" id="PRU10007"/>
    </source>
</evidence>
<dbReference type="PROSITE" id="PS00687">
    <property type="entry name" value="ALDEHYDE_DEHYDR_GLU"/>
    <property type="match status" value="1"/>
</dbReference>
<protein>
    <recommendedName>
        <fullName evidence="5">Aldehyde dehydrogenase domain-containing protein</fullName>
    </recommendedName>
</protein>
<dbReference type="PANTHER" id="PTHR11699">
    <property type="entry name" value="ALDEHYDE DEHYDROGENASE-RELATED"/>
    <property type="match status" value="1"/>
</dbReference>
<keyword evidence="2 4" id="KW-0560">Oxidoreductase</keyword>
<evidence type="ECO:0000313" key="6">
    <source>
        <dbReference type="EMBL" id="CAD7626083.1"/>
    </source>
</evidence>
<dbReference type="InterPro" id="IPR016160">
    <property type="entry name" value="Ald_DH_CS_CYS"/>
</dbReference>
<evidence type="ECO:0000313" key="7">
    <source>
        <dbReference type="Proteomes" id="UP000759131"/>
    </source>
</evidence>
<comment type="similarity">
    <text evidence="1 4">Belongs to the aldehyde dehydrogenase family.</text>
</comment>
<reference evidence="6" key="1">
    <citation type="submission" date="2020-11" db="EMBL/GenBank/DDBJ databases">
        <authorList>
            <person name="Tran Van P."/>
        </authorList>
    </citation>
    <scope>NUCLEOTIDE SEQUENCE</scope>
</reference>
<dbReference type="InterPro" id="IPR016162">
    <property type="entry name" value="Ald_DH_N"/>
</dbReference>
<dbReference type="SUPFAM" id="SSF53720">
    <property type="entry name" value="ALDH-like"/>
    <property type="match status" value="1"/>
</dbReference>
<keyword evidence="7" id="KW-1185">Reference proteome</keyword>
<evidence type="ECO:0000256" key="4">
    <source>
        <dbReference type="RuleBase" id="RU003345"/>
    </source>
</evidence>
<evidence type="ECO:0000259" key="5">
    <source>
        <dbReference type="Pfam" id="PF00171"/>
    </source>
</evidence>